<dbReference type="EMBL" id="JAVDXU010000004">
    <property type="protein sequence ID" value="MDR7271960.1"/>
    <property type="molecule type" value="Genomic_DNA"/>
</dbReference>
<evidence type="ECO:0000256" key="1">
    <source>
        <dbReference type="SAM" id="Phobius"/>
    </source>
</evidence>
<dbReference type="Proteomes" id="UP001180453">
    <property type="component" value="Unassembled WGS sequence"/>
</dbReference>
<name>A0ABU1YSX2_ROSSA</name>
<evidence type="ECO:0000313" key="2">
    <source>
        <dbReference type="EMBL" id="MDR7271960.1"/>
    </source>
</evidence>
<sequence>MRRIAQAFRRSTGLHVTMGFVAILALSLAFGALVSLYPSQQDRCHSQCAELGMAGQLTPKYSLIQAGGNEAKRGPLECKCAR</sequence>
<organism evidence="2 3">
    <name type="scientific">Roseateles saccharophilus</name>
    <name type="common">Pseudomonas saccharophila</name>
    <dbReference type="NCBI Taxonomy" id="304"/>
    <lineage>
        <taxon>Bacteria</taxon>
        <taxon>Pseudomonadati</taxon>
        <taxon>Pseudomonadota</taxon>
        <taxon>Betaproteobacteria</taxon>
        <taxon>Burkholderiales</taxon>
        <taxon>Sphaerotilaceae</taxon>
        <taxon>Roseateles</taxon>
    </lineage>
</organism>
<comment type="caution">
    <text evidence="2">The sequence shown here is derived from an EMBL/GenBank/DDBJ whole genome shotgun (WGS) entry which is preliminary data.</text>
</comment>
<feature type="transmembrane region" description="Helical" evidence="1">
    <location>
        <begin position="12"/>
        <end position="37"/>
    </location>
</feature>
<accession>A0ABU1YSX2</accession>
<dbReference type="RefSeq" id="WP_310270162.1">
    <property type="nucleotide sequence ID" value="NZ_JAVDXU010000004.1"/>
</dbReference>
<proteinExistence type="predicted"/>
<keyword evidence="3" id="KW-1185">Reference proteome</keyword>
<keyword evidence="1" id="KW-0812">Transmembrane</keyword>
<protein>
    <submittedName>
        <fullName evidence="2">Uncharacterized protein</fullName>
    </submittedName>
</protein>
<reference evidence="2 3" key="1">
    <citation type="submission" date="2023-07" db="EMBL/GenBank/DDBJ databases">
        <title>Sorghum-associated microbial communities from plants grown in Nebraska, USA.</title>
        <authorList>
            <person name="Schachtman D."/>
        </authorList>
    </citation>
    <scope>NUCLEOTIDE SEQUENCE [LARGE SCALE GENOMIC DNA]</scope>
    <source>
        <strain evidence="2 3">BE314</strain>
    </source>
</reference>
<keyword evidence="1" id="KW-0472">Membrane</keyword>
<evidence type="ECO:0000313" key="3">
    <source>
        <dbReference type="Proteomes" id="UP001180453"/>
    </source>
</evidence>
<gene>
    <name evidence="2" type="ORF">J2X20_004634</name>
</gene>
<keyword evidence="1" id="KW-1133">Transmembrane helix</keyword>